<dbReference type="EMBL" id="JARKHS020028809">
    <property type="protein sequence ID" value="KAK8763985.1"/>
    <property type="molecule type" value="Genomic_DNA"/>
</dbReference>
<gene>
    <name evidence="1" type="ORF">V5799_033414</name>
</gene>
<reference evidence="1 2" key="1">
    <citation type="journal article" date="2023" name="Arcadia Sci">
        <title>De novo assembly of a long-read Amblyomma americanum tick genome.</title>
        <authorList>
            <person name="Chou S."/>
            <person name="Poskanzer K.E."/>
            <person name="Rollins M."/>
            <person name="Thuy-Boun P.S."/>
        </authorList>
    </citation>
    <scope>NUCLEOTIDE SEQUENCE [LARGE SCALE GENOMIC DNA]</scope>
    <source>
        <strain evidence="1">F_SG_1</strain>
        <tissue evidence="1">Salivary glands</tissue>
    </source>
</reference>
<accession>A0AAQ4DNE5</accession>
<dbReference type="Proteomes" id="UP001321473">
    <property type="component" value="Unassembled WGS sequence"/>
</dbReference>
<organism evidence="1 2">
    <name type="scientific">Amblyomma americanum</name>
    <name type="common">Lone star tick</name>
    <dbReference type="NCBI Taxonomy" id="6943"/>
    <lineage>
        <taxon>Eukaryota</taxon>
        <taxon>Metazoa</taxon>
        <taxon>Ecdysozoa</taxon>
        <taxon>Arthropoda</taxon>
        <taxon>Chelicerata</taxon>
        <taxon>Arachnida</taxon>
        <taxon>Acari</taxon>
        <taxon>Parasitiformes</taxon>
        <taxon>Ixodida</taxon>
        <taxon>Ixodoidea</taxon>
        <taxon>Ixodidae</taxon>
        <taxon>Amblyomminae</taxon>
        <taxon>Amblyomma</taxon>
    </lineage>
</organism>
<sequence length="99" mass="10863">MQVRTPDGCGTQDRLHLEKVLKIVKLLLFLTFASKTQEAEARLCFLSCLQIARRRSLLARGASDLRIFCHVCGACLPRASALFESAAATEKWTEAGPGV</sequence>
<keyword evidence="2" id="KW-1185">Reference proteome</keyword>
<name>A0AAQ4DNE5_AMBAM</name>
<proteinExistence type="predicted"/>
<evidence type="ECO:0000313" key="1">
    <source>
        <dbReference type="EMBL" id="KAK8763985.1"/>
    </source>
</evidence>
<protein>
    <submittedName>
        <fullName evidence="1">Uncharacterized protein</fullName>
    </submittedName>
</protein>
<evidence type="ECO:0000313" key="2">
    <source>
        <dbReference type="Proteomes" id="UP001321473"/>
    </source>
</evidence>
<dbReference type="AlphaFoldDB" id="A0AAQ4DNE5"/>
<comment type="caution">
    <text evidence="1">The sequence shown here is derived from an EMBL/GenBank/DDBJ whole genome shotgun (WGS) entry which is preliminary data.</text>
</comment>